<feature type="transmembrane region" description="Helical" evidence="23">
    <location>
        <begin position="1026"/>
        <end position="1046"/>
    </location>
</feature>
<dbReference type="FunFam" id="3.40.50.1000:FF:000047">
    <property type="entry name" value="Sodium P-type ATPase"/>
    <property type="match status" value="1"/>
</dbReference>
<keyword evidence="14" id="KW-0915">Sodium</keyword>
<dbReference type="GO" id="GO:0005524">
    <property type="term" value="F:ATP binding"/>
    <property type="evidence" value="ECO:0007669"/>
    <property type="project" value="UniProtKB-KW"/>
</dbReference>
<dbReference type="FunFam" id="1.20.1110.10:FF:000020">
    <property type="entry name" value="Sodium ion P-type ATPase"/>
    <property type="match status" value="1"/>
</dbReference>
<keyword evidence="8" id="KW-0547">Nucleotide-binding</keyword>
<keyword evidence="3" id="KW-0813">Transport</keyword>
<sequence length="1117" mass="122831">MASKESGPAKPSFSRPAYQLTPEQVAQELQTNVDTGLSPAQAEQALSKYGPNELDGGEGIPIWKVFVKQISNAMILVLILAMALSYGVQDWIEGGVITAVIALNVTIGFFQEYRAEKTMDSLRSLSSPTAAVLRDGNVEHIPSKTVVPGDIVELKTGDVVPADLRLFDVMNFETDEALLTGESLPVMKDPMLDLNEETGVGDRINMAFSSSTVTKGRARGIVTGTGMATEIGAIAESLSGKDKKPNRSMSRKKYGTLQPVKGAALNTWDAIGKLLGLTVGTPLQKKLSKLAYVLLFCAILLAIIVFGVNKFNVTHEVTIYAISLGIAIIPESLIAVLTITMAVGMKRMVKRKVIVRKLDALEALGGVTNICSDKTGTLTQGKMVTRKAWIPGIGIYSVDRTGEATDPTSGTIRLGPAPTAASEADAEKEYQRKQDERDQARSALALKFADEPRPRKKPEVPEMMQEQEKGEISGDQEVPEVGAELGAFLQSSALCNLATLRFDEQKSMWQATGDPTEIALQVFAHRFDYGKKKLTSDGWKQLGEYPFDSDVKRMSVIFQEPNEGKYLIFAKGAVERILDLCTDIGFGENTQPMTEELKEEVTRQMSLLADQGLRVLAIARRVVESPPKDWTEFPRDQVERELTLMGLAGLYDPPRLETKDAVRECTEAGIQVHMLTGDHPGTARAIAREVGIIPRDFGSFPPDVANSMVKTAAEFDALTDEEIDNLPTLPFVIARCAPNTKVRMIDALHRRNRYAAMTGDGVNDSPSLKRADVGIAMGLGGSDVAKSASDIVLTDDNFASIVNAVEEGRRMFDNIQKFILHLLVSNVGEVILLIIGLAFQDRNNLSVFPLAPLEILWINMLTSSFPAFGLGLEAASSDIMRRPPHDSKRGVFTKQILVDMIVYGTIMGSLCLCTFVIIVFGVGDGNLGVNCNASYTPECDLVFRARGAVFAELTWLILISAWEFKSIRRSMFRLDPYQTEYKFPFFKDIYENKFLFYSVFIGALSVFPVVYIPTLNTQVFKHKGITWEWALSIGAVPIFILGVELWKFTKRYTGWFNRGESDRVKKDASLSLRQGFFTMAKTITQPNSIRSRRNSMSGVGSRTTTMEKRPAVGDELV</sequence>
<dbReference type="GO" id="GO:0006813">
    <property type="term" value="P:potassium ion transport"/>
    <property type="evidence" value="ECO:0007669"/>
    <property type="project" value="UniProtKB-KW"/>
</dbReference>
<dbReference type="SMART" id="SM00831">
    <property type="entry name" value="Cation_ATPase_N"/>
    <property type="match status" value="1"/>
</dbReference>
<dbReference type="GO" id="GO:0016887">
    <property type="term" value="F:ATP hydrolysis activity"/>
    <property type="evidence" value="ECO:0007669"/>
    <property type="project" value="InterPro"/>
</dbReference>
<dbReference type="InterPro" id="IPR018303">
    <property type="entry name" value="ATPase_P-typ_P_site"/>
</dbReference>
<evidence type="ECO:0000256" key="12">
    <source>
        <dbReference type="ARBA" id="ARBA00022967"/>
    </source>
</evidence>
<reference evidence="25 26" key="1">
    <citation type="journal article" date="2018" name="Nat. Ecol. Evol.">
        <title>Pezizomycetes genomes reveal the molecular basis of ectomycorrhizal truffle lifestyle.</title>
        <authorList>
            <person name="Murat C."/>
            <person name="Payen T."/>
            <person name="Noel B."/>
            <person name="Kuo A."/>
            <person name="Morin E."/>
            <person name="Chen J."/>
            <person name="Kohler A."/>
            <person name="Krizsan K."/>
            <person name="Balestrini R."/>
            <person name="Da Silva C."/>
            <person name="Montanini B."/>
            <person name="Hainaut M."/>
            <person name="Levati E."/>
            <person name="Barry K.W."/>
            <person name="Belfiori B."/>
            <person name="Cichocki N."/>
            <person name="Clum A."/>
            <person name="Dockter R.B."/>
            <person name="Fauchery L."/>
            <person name="Guy J."/>
            <person name="Iotti M."/>
            <person name="Le Tacon F."/>
            <person name="Lindquist E.A."/>
            <person name="Lipzen A."/>
            <person name="Malagnac F."/>
            <person name="Mello A."/>
            <person name="Molinier V."/>
            <person name="Miyauchi S."/>
            <person name="Poulain J."/>
            <person name="Riccioni C."/>
            <person name="Rubini A."/>
            <person name="Sitrit Y."/>
            <person name="Splivallo R."/>
            <person name="Traeger S."/>
            <person name="Wang M."/>
            <person name="Zifcakova L."/>
            <person name="Wipf D."/>
            <person name="Zambonelli A."/>
            <person name="Paolocci F."/>
            <person name="Nowrousian M."/>
            <person name="Ottonello S."/>
            <person name="Baldrian P."/>
            <person name="Spatafora J.W."/>
            <person name="Henrissat B."/>
            <person name="Nagy L.G."/>
            <person name="Aury J.M."/>
            <person name="Wincker P."/>
            <person name="Grigoriev I.V."/>
            <person name="Bonfante P."/>
            <person name="Martin F.M."/>
        </authorList>
    </citation>
    <scope>NUCLEOTIDE SEQUENCE [LARGE SCALE GENOMIC DNA]</scope>
    <source>
        <strain evidence="25 26">CCBAS932</strain>
    </source>
</reference>
<evidence type="ECO:0000256" key="5">
    <source>
        <dbReference type="ARBA" id="ARBA00022538"/>
    </source>
</evidence>
<evidence type="ECO:0000256" key="8">
    <source>
        <dbReference type="ARBA" id="ARBA00022741"/>
    </source>
</evidence>
<dbReference type="GO" id="GO:0005886">
    <property type="term" value="C:plasma membrane"/>
    <property type="evidence" value="ECO:0007669"/>
    <property type="project" value="UniProtKB-SubCell"/>
</dbReference>
<organism evidence="25 26">
    <name type="scientific">Morchella conica CCBAS932</name>
    <dbReference type="NCBI Taxonomy" id="1392247"/>
    <lineage>
        <taxon>Eukaryota</taxon>
        <taxon>Fungi</taxon>
        <taxon>Dikarya</taxon>
        <taxon>Ascomycota</taxon>
        <taxon>Pezizomycotina</taxon>
        <taxon>Pezizomycetes</taxon>
        <taxon>Pezizales</taxon>
        <taxon>Morchellaceae</taxon>
        <taxon>Morchella</taxon>
    </lineage>
</organism>
<dbReference type="PROSITE" id="PS00154">
    <property type="entry name" value="ATPASE_E1_E2"/>
    <property type="match status" value="1"/>
</dbReference>
<evidence type="ECO:0000259" key="24">
    <source>
        <dbReference type="SMART" id="SM00831"/>
    </source>
</evidence>
<dbReference type="InterPro" id="IPR044492">
    <property type="entry name" value="P_typ_ATPase_HD_dom"/>
</dbReference>
<evidence type="ECO:0000256" key="18">
    <source>
        <dbReference type="ARBA" id="ARBA00035017"/>
    </source>
</evidence>
<evidence type="ECO:0000256" key="10">
    <source>
        <dbReference type="ARBA" id="ARBA00022842"/>
    </source>
</evidence>
<feature type="transmembrane region" description="Helical" evidence="23">
    <location>
        <begin position="818"/>
        <end position="839"/>
    </location>
</feature>
<dbReference type="AlphaFoldDB" id="A0A3N4KW23"/>
<keyword evidence="4" id="KW-1003">Cell membrane</keyword>
<dbReference type="Pfam" id="PF00122">
    <property type="entry name" value="E1-E2_ATPase"/>
    <property type="match status" value="1"/>
</dbReference>
<evidence type="ECO:0000256" key="9">
    <source>
        <dbReference type="ARBA" id="ARBA00022840"/>
    </source>
</evidence>
<dbReference type="EC" id="7.2.2.3" evidence="19"/>
<keyword evidence="6 23" id="KW-0812">Transmembrane</keyword>
<dbReference type="InterPro" id="IPR006414">
    <property type="entry name" value="P-type_ATPase_IID"/>
</dbReference>
<dbReference type="Gene3D" id="2.70.150.10">
    <property type="entry name" value="Calcium-transporting ATPase, cytoplasmic transduction domain A"/>
    <property type="match status" value="1"/>
</dbReference>
<dbReference type="InterPro" id="IPR004014">
    <property type="entry name" value="ATPase_P-typ_cation-transptr_N"/>
</dbReference>
<evidence type="ECO:0000256" key="16">
    <source>
        <dbReference type="ARBA" id="ARBA00023136"/>
    </source>
</evidence>
<feature type="region of interest" description="Disordered" evidence="22">
    <location>
        <begin position="401"/>
        <end position="473"/>
    </location>
</feature>
<dbReference type="SFLD" id="SFLDS00003">
    <property type="entry name" value="Haloacid_Dehalogenase"/>
    <property type="match status" value="1"/>
</dbReference>
<evidence type="ECO:0000256" key="7">
    <source>
        <dbReference type="ARBA" id="ARBA00022723"/>
    </source>
</evidence>
<evidence type="ECO:0000313" key="26">
    <source>
        <dbReference type="Proteomes" id="UP000277580"/>
    </source>
</evidence>
<evidence type="ECO:0000256" key="15">
    <source>
        <dbReference type="ARBA" id="ARBA00023065"/>
    </source>
</evidence>
<evidence type="ECO:0000256" key="19">
    <source>
        <dbReference type="ARBA" id="ARBA00035029"/>
    </source>
</evidence>
<dbReference type="PANTHER" id="PTHR42861">
    <property type="entry name" value="CALCIUM-TRANSPORTING ATPASE"/>
    <property type="match status" value="1"/>
</dbReference>
<dbReference type="FunFam" id="2.70.150.10:FF:000016">
    <property type="entry name" value="Calcium-transporting P-type ATPase putative"/>
    <property type="match status" value="1"/>
</dbReference>
<evidence type="ECO:0000256" key="21">
    <source>
        <dbReference type="ARBA" id="ARBA00049499"/>
    </source>
</evidence>
<evidence type="ECO:0000256" key="1">
    <source>
        <dbReference type="ARBA" id="ARBA00001946"/>
    </source>
</evidence>
<dbReference type="SUPFAM" id="SSF81660">
    <property type="entry name" value="Metal cation-transporting ATPase, ATP-binding domain N"/>
    <property type="match status" value="1"/>
</dbReference>
<evidence type="ECO:0000256" key="23">
    <source>
        <dbReference type="SAM" id="Phobius"/>
    </source>
</evidence>
<dbReference type="NCBIfam" id="TIGR01523">
    <property type="entry name" value="ATPase-IID_K-Na"/>
    <property type="match status" value="1"/>
</dbReference>
<evidence type="ECO:0000256" key="3">
    <source>
        <dbReference type="ARBA" id="ARBA00022448"/>
    </source>
</evidence>
<dbReference type="InterPro" id="IPR023298">
    <property type="entry name" value="ATPase_P-typ_TM_dom_sf"/>
</dbReference>
<comment type="cofactor">
    <cofactor evidence="1">
        <name>Mg(2+)</name>
        <dbReference type="ChEBI" id="CHEBI:18420"/>
    </cofactor>
</comment>
<evidence type="ECO:0000256" key="22">
    <source>
        <dbReference type="SAM" id="MobiDB-lite"/>
    </source>
</evidence>
<keyword evidence="5" id="KW-0633">Potassium transport</keyword>
<dbReference type="FunCoup" id="A0A3N4KW23">
    <property type="interactions" value="37"/>
</dbReference>
<dbReference type="PRINTS" id="PR00119">
    <property type="entry name" value="CATATPASE"/>
</dbReference>
<proteinExistence type="inferred from homology"/>
<dbReference type="STRING" id="1392247.A0A3N4KW23"/>
<accession>A0A3N4KW23</accession>
<feature type="transmembrane region" description="Helical" evidence="23">
    <location>
        <begin position="320"/>
        <end position="343"/>
    </location>
</feature>
<dbReference type="SFLD" id="SFLDF00027">
    <property type="entry name" value="p-type_atpase"/>
    <property type="match status" value="1"/>
</dbReference>
<keyword evidence="7" id="KW-0479">Metal-binding</keyword>
<evidence type="ECO:0000256" key="2">
    <source>
        <dbReference type="ARBA" id="ARBA00004651"/>
    </source>
</evidence>
<gene>
    <name evidence="25" type="ORF">P167DRAFT_564468</name>
</gene>
<feature type="region of interest" description="Disordered" evidence="22">
    <location>
        <begin position="1090"/>
        <end position="1117"/>
    </location>
</feature>
<comment type="subcellular location">
    <subcellularLocation>
        <location evidence="2">Cell membrane</location>
        <topology evidence="2">Multi-pass membrane protein</topology>
    </subcellularLocation>
</comment>
<feature type="compositionally biased region" description="Basic and acidic residues" evidence="22">
    <location>
        <begin position="425"/>
        <end position="440"/>
    </location>
</feature>
<dbReference type="Gene3D" id="3.40.50.1000">
    <property type="entry name" value="HAD superfamily/HAD-like"/>
    <property type="match status" value="2"/>
</dbReference>
<evidence type="ECO:0000256" key="20">
    <source>
        <dbReference type="ARBA" id="ARBA00048599"/>
    </source>
</evidence>
<keyword evidence="17" id="KW-0739">Sodium transport</keyword>
<dbReference type="SUPFAM" id="SSF56784">
    <property type="entry name" value="HAD-like"/>
    <property type="match status" value="1"/>
</dbReference>
<dbReference type="InterPro" id="IPR059000">
    <property type="entry name" value="ATPase_P-type_domA"/>
</dbReference>
<evidence type="ECO:0000256" key="14">
    <source>
        <dbReference type="ARBA" id="ARBA00023053"/>
    </source>
</evidence>
<dbReference type="Gene3D" id="3.40.1110.10">
    <property type="entry name" value="Calcium-transporting ATPase, cytoplasmic domain N"/>
    <property type="match status" value="2"/>
</dbReference>
<dbReference type="GO" id="GO:0046872">
    <property type="term" value="F:metal ion binding"/>
    <property type="evidence" value="ECO:0007669"/>
    <property type="project" value="UniProtKB-KW"/>
</dbReference>
<feature type="transmembrane region" description="Helical" evidence="23">
    <location>
        <begin position="896"/>
        <end position="923"/>
    </location>
</feature>
<dbReference type="Pfam" id="PF00689">
    <property type="entry name" value="Cation_ATPase_C"/>
    <property type="match status" value="1"/>
</dbReference>
<keyword evidence="26" id="KW-1185">Reference proteome</keyword>
<feature type="transmembrane region" description="Helical" evidence="23">
    <location>
        <begin position="290"/>
        <end position="308"/>
    </location>
</feature>
<dbReference type="NCBIfam" id="TIGR01494">
    <property type="entry name" value="ATPase_P-type"/>
    <property type="match status" value="3"/>
</dbReference>
<evidence type="ECO:0000256" key="13">
    <source>
        <dbReference type="ARBA" id="ARBA00022989"/>
    </source>
</evidence>
<dbReference type="EMBL" id="ML119122">
    <property type="protein sequence ID" value="RPB13619.1"/>
    <property type="molecule type" value="Genomic_DNA"/>
</dbReference>
<name>A0A3N4KW23_9PEZI</name>
<dbReference type="InterPro" id="IPR023214">
    <property type="entry name" value="HAD_sf"/>
</dbReference>
<dbReference type="OrthoDB" id="3352408at2759"/>
<dbReference type="InterPro" id="IPR001757">
    <property type="entry name" value="P_typ_ATPase"/>
</dbReference>
<evidence type="ECO:0000313" key="25">
    <source>
        <dbReference type="EMBL" id="RPB13619.1"/>
    </source>
</evidence>
<dbReference type="SUPFAM" id="SSF81653">
    <property type="entry name" value="Calcium ATPase, transduction domain A"/>
    <property type="match status" value="1"/>
</dbReference>
<dbReference type="InterPro" id="IPR006068">
    <property type="entry name" value="ATPase_P-typ_cation-transptr_C"/>
</dbReference>
<dbReference type="InterPro" id="IPR036412">
    <property type="entry name" value="HAD-like_sf"/>
</dbReference>
<keyword evidence="11" id="KW-0630">Potassium</keyword>
<comment type="catalytic activity">
    <reaction evidence="21">
        <text>Na(+)(in) + ATP + H2O = Na(+)(out) + ADP + phosphate + H(+)</text>
        <dbReference type="Rhea" id="RHEA:14633"/>
        <dbReference type="ChEBI" id="CHEBI:15377"/>
        <dbReference type="ChEBI" id="CHEBI:15378"/>
        <dbReference type="ChEBI" id="CHEBI:29101"/>
        <dbReference type="ChEBI" id="CHEBI:30616"/>
        <dbReference type="ChEBI" id="CHEBI:43474"/>
        <dbReference type="ChEBI" id="CHEBI:456216"/>
        <dbReference type="EC" id="7.2.2.3"/>
    </reaction>
    <physiologicalReaction direction="left-to-right" evidence="21">
        <dbReference type="Rhea" id="RHEA:14634"/>
    </physiologicalReaction>
</comment>
<dbReference type="InterPro" id="IPR008250">
    <property type="entry name" value="ATPase_P-typ_transduc_dom_A_sf"/>
</dbReference>
<feature type="domain" description="Cation-transporting P-type ATPase N-terminal" evidence="24">
    <location>
        <begin position="16"/>
        <end position="90"/>
    </location>
</feature>
<keyword evidence="16 23" id="KW-0472">Membrane</keyword>
<feature type="transmembrane region" description="Helical" evidence="23">
    <location>
        <begin position="855"/>
        <end position="875"/>
    </location>
</feature>
<feature type="transmembrane region" description="Helical" evidence="23">
    <location>
        <begin position="94"/>
        <end position="113"/>
    </location>
</feature>
<evidence type="ECO:0000256" key="6">
    <source>
        <dbReference type="ARBA" id="ARBA00022692"/>
    </source>
</evidence>
<feature type="compositionally biased region" description="Polar residues" evidence="22">
    <location>
        <begin position="1090"/>
        <end position="1104"/>
    </location>
</feature>
<dbReference type="Gene3D" id="1.20.1110.10">
    <property type="entry name" value="Calcium-transporting ATPase, transmembrane domain"/>
    <property type="match status" value="3"/>
</dbReference>
<feature type="compositionally biased region" description="Basic and acidic residues" evidence="22">
    <location>
        <begin position="1105"/>
        <end position="1117"/>
    </location>
</feature>
<dbReference type="Pfam" id="PF00690">
    <property type="entry name" value="Cation_ATPase_N"/>
    <property type="match status" value="1"/>
</dbReference>
<dbReference type="InterPro" id="IPR023299">
    <property type="entry name" value="ATPase_P-typ_cyto_dom_N"/>
</dbReference>
<evidence type="ECO:0000256" key="17">
    <source>
        <dbReference type="ARBA" id="ARBA00023201"/>
    </source>
</evidence>
<dbReference type="FunFam" id="1.20.1110.10:FF:000015">
    <property type="entry name" value="Sodium ion P-type ATPase"/>
    <property type="match status" value="1"/>
</dbReference>
<dbReference type="InParanoid" id="A0A3N4KW23"/>
<evidence type="ECO:0000256" key="11">
    <source>
        <dbReference type="ARBA" id="ARBA00022958"/>
    </source>
</evidence>
<feature type="compositionally biased region" description="Basic and acidic residues" evidence="22">
    <location>
        <begin position="448"/>
        <end position="472"/>
    </location>
</feature>
<protein>
    <recommendedName>
        <fullName evidence="19">P-type Na(+) transporter</fullName>
        <ecNumber evidence="19">7.2.2.3</ecNumber>
    </recommendedName>
</protein>
<dbReference type="SFLD" id="SFLDG00002">
    <property type="entry name" value="C1.7:_P-type_atpase_like"/>
    <property type="match status" value="1"/>
</dbReference>
<dbReference type="GO" id="GO:0008554">
    <property type="term" value="F:P-type sodium transporter activity"/>
    <property type="evidence" value="ECO:0007669"/>
    <property type="project" value="UniProtKB-EC"/>
</dbReference>
<feature type="transmembrane region" description="Helical" evidence="23">
    <location>
        <begin position="70"/>
        <end position="88"/>
    </location>
</feature>
<comment type="catalytic activity">
    <reaction evidence="20">
        <text>K(+)(in) + ATP + H2O = K(+)(out) + ADP + phosphate + H(+)</text>
        <dbReference type="Rhea" id="RHEA:75815"/>
        <dbReference type="ChEBI" id="CHEBI:15377"/>
        <dbReference type="ChEBI" id="CHEBI:15378"/>
        <dbReference type="ChEBI" id="CHEBI:29103"/>
        <dbReference type="ChEBI" id="CHEBI:30616"/>
        <dbReference type="ChEBI" id="CHEBI:43474"/>
        <dbReference type="ChEBI" id="CHEBI:456216"/>
    </reaction>
</comment>
<keyword evidence="9" id="KW-0067">ATP-binding</keyword>
<feature type="transmembrane region" description="Helical" evidence="23">
    <location>
        <begin position="943"/>
        <end position="964"/>
    </location>
</feature>
<dbReference type="SUPFAM" id="SSF81665">
    <property type="entry name" value="Calcium ATPase, transmembrane domain M"/>
    <property type="match status" value="1"/>
</dbReference>
<feature type="transmembrane region" description="Helical" evidence="23">
    <location>
        <begin position="994"/>
        <end position="1014"/>
    </location>
</feature>
<keyword evidence="13 23" id="KW-1133">Transmembrane helix</keyword>
<evidence type="ECO:0000256" key="4">
    <source>
        <dbReference type="ARBA" id="ARBA00022475"/>
    </source>
</evidence>
<dbReference type="Pfam" id="PF13246">
    <property type="entry name" value="Cation_ATPase"/>
    <property type="match status" value="1"/>
</dbReference>
<dbReference type="FunFam" id="3.40.50.1000:FF:000001">
    <property type="entry name" value="Phospholipid-transporting ATPase IC"/>
    <property type="match status" value="1"/>
</dbReference>
<keyword evidence="12" id="KW-1278">Translocase</keyword>
<dbReference type="Proteomes" id="UP000277580">
    <property type="component" value="Unassembled WGS sequence"/>
</dbReference>
<comment type="similarity">
    <text evidence="18">Belongs to the cation transport ATPase (P-type) (TC 3.A.3) family. Type IID subfamily.</text>
</comment>
<keyword evidence="10" id="KW-0460">Magnesium</keyword>
<keyword evidence="15" id="KW-0406">Ion transport</keyword>